<dbReference type="EMBL" id="WTYO01000003">
    <property type="protein sequence ID" value="MXO68711.1"/>
    <property type="molecule type" value="Genomic_DNA"/>
</dbReference>
<dbReference type="Proteomes" id="UP000444401">
    <property type="component" value="Unassembled WGS sequence"/>
</dbReference>
<organism evidence="2 3">
    <name type="scientific">Pelagerythrobacter marinus</name>
    <dbReference type="NCBI Taxonomy" id="538382"/>
    <lineage>
        <taxon>Bacteria</taxon>
        <taxon>Pseudomonadati</taxon>
        <taxon>Pseudomonadota</taxon>
        <taxon>Alphaproteobacteria</taxon>
        <taxon>Sphingomonadales</taxon>
        <taxon>Erythrobacteraceae</taxon>
        <taxon>Pelagerythrobacter</taxon>
    </lineage>
</organism>
<evidence type="ECO:0000259" key="1">
    <source>
        <dbReference type="Pfam" id="PF09356"/>
    </source>
</evidence>
<accession>A0ABW9UV30</accession>
<name>A0ABW9UV30_9SPHN</name>
<protein>
    <submittedName>
        <fullName evidence="2">DUF2163 domain-containing protein</fullName>
    </submittedName>
</protein>
<gene>
    <name evidence="2" type="ORF">GRI72_07715</name>
</gene>
<dbReference type="Pfam" id="PF09931">
    <property type="entry name" value="Phage_phiJL001_Gp84_N"/>
    <property type="match status" value="1"/>
</dbReference>
<reference evidence="2 3" key="1">
    <citation type="submission" date="2019-12" db="EMBL/GenBank/DDBJ databases">
        <title>Genomic-based taxomic classification of the family Erythrobacteraceae.</title>
        <authorList>
            <person name="Xu L."/>
        </authorList>
    </citation>
    <scope>NUCLEOTIDE SEQUENCE [LARGE SCALE GENOMIC DNA]</scope>
    <source>
        <strain evidence="2 3">H32</strain>
    </source>
</reference>
<keyword evidence="3" id="KW-1185">Reference proteome</keyword>
<evidence type="ECO:0000313" key="2">
    <source>
        <dbReference type="EMBL" id="MXO68711.1"/>
    </source>
</evidence>
<proteinExistence type="predicted"/>
<sequence length="271" mass="28539">MSRAFLSRELDTVATFWRIFRRDGVALGFVTHDRDLHFGGLLHRAAPGIVPHALRRTAGLADDEAEVRGALTHDGIAAADLAAGRFDGARVEIGAVCWESLETAVLYGGTIGQVSERAGTFAAELRSAKAALERDFVPRTGPTCRARFCGPGCGLPAARFTHETVLEAIDAEAGTARFAAPDPALMPGGQVRWIDGPLCGLAMRVLAASDGALVLDRALDPAPAPGTRVLLREGCDGRLATCAARFGNAANFRGEPFLPGLDLLARYPAAP</sequence>
<comment type="caution">
    <text evidence="2">The sequence shown here is derived from an EMBL/GenBank/DDBJ whole genome shotgun (WGS) entry which is preliminary data.</text>
</comment>
<dbReference type="NCBIfam" id="TIGR02218">
    <property type="entry name" value="phg_TIGR02218"/>
    <property type="match status" value="1"/>
</dbReference>
<evidence type="ECO:0000313" key="3">
    <source>
        <dbReference type="Proteomes" id="UP000444401"/>
    </source>
</evidence>
<dbReference type="InterPro" id="IPR011928">
    <property type="entry name" value="Phage_phiJL001_Gp84"/>
</dbReference>
<dbReference type="Pfam" id="PF09356">
    <property type="entry name" value="Phage_BR0599"/>
    <property type="match status" value="1"/>
</dbReference>
<dbReference type="InterPro" id="IPR018964">
    <property type="entry name" value="Phage_phiJL001_Gp84_C"/>
</dbReference>
<dbReference type="RefSeq" id="WP_160733336.1">
    <property type="nucleotide sequence ID" value="NZ_WTYO01000003.1"/>
</dbReference>
<feature type="domain" description="Bacteriophage phiJL001 Gp84 C-terminal" evidence="1">
    <location>
        <begin position="188"/>
        <end position="262"/>
    </location>
</feature>